<keyword evidence="14" id="KW-1185">Reference proteome</keyword>
<dbReference type="Gene3D" id="3.20.20.70">
    <property type="entry name" value="Aldolase class I"/>
    <property type="match status" value="1"/>
</dbReference>
<evidence type="ECO:0000256" key="11">
    <source>
        <dbReference type="RuleBase" id="RU361255"/>
    </source>
</evidence>
<dbReference type="CDD" id="cd04738">
    <property type="entry name" value="DHOD_2_like"/>
    <property type="match status" value="1"/>
</dbReference>
<dbReference type="PROSITE" id="PS00912">
    <property type="entry name" value="DHODEHASE_2"/>
    <property type="match status" value="1"/>
</dbReference>
<keyword evidence="7 11" id="KW-0288">FMN</keyword>
<dbReference type="NCBIfam" id="NF003645">
    <property type="entry name" value="PRK05286.1-2"/>
    <property type="match status" value="1"/>
</dbReference>
<evidence type="ECO:0000256" key="7">
    <source>
        <dbReference type="ARBA" id="ARBA00022643"/>
    </source>
</evidence>
<comment type="pathway">
    <text evidence="2 11">Pyrimidine metabolism; UMP biosynthesis via de novo pathway; orotate from (S)-dihydroorotate (quinone route): step 1/1.</text>
</comment>
<comment type="catalytic activity">
    <reaction evidence="10 11">
        <text>(S)-dihydroorotate + a quinone = orotate + a quinol</text>
        <dbReference type="Rhea" id="RHEA:30187"/>
        <dbReference type="ChEBI" id="CHEBI:24646"/>
        <dbReference type="ChEBI" id="CHEBI:30839"/>
        <dbReference type="ChEBI" id="CHEBI:30864"/>
        <dbReference type="ChEBI" id="CHEBI:132124"/>
        <dbReference type="EC" id="1.3.5.2"/>
    </reaction>
</comment>
<evidence type="ECO:0000256" key="5">
    <source>
        <dbReference type="ARBA" id="ARBA00017599"/>
    </source>
</evidence>
<dbReference type="InterPro" id="IPR005719">
    <property type="entry name" value="Dihydroorotate_DH_2"/>
</dbReference>
<evidence type="ECO:0000256" key="9">
    <source>
        <dbReference type="ARBA" id="ARBA00023136"/>
    </source>
</evidence>
<dbReference type="PANTHER" id="PTHR48109">
    <property type="entry name" value="DIHYDROOROTATE DEHYDROGENASE (QUINONE), MITOCHONDRIAL-RELATED"/>
    <property type="match status" value="1"/>
</dbReference>
<name>A0ABQ0LAW2_MYCCL</name>
<dbReference type="InterPro" id="IPR050074">
    <property type="entry name" value="DHO_dehydrogenase"/>
</dbReference>
<evidence type="ECO:0000256" key="6">
    <source>
        <dbReference type="ARBA" id="ARBA00022630"/>
    </source>
</evidence>
<keyword evidence="11" id="KW-0496">Mitochondrion</keyword>
<comment type="cofactor">
    <cofactor evidence="11">
        <name>FMN</name>
        <dbReference type="ChEBI" id="CHEBI:58210"/>
    </cofactor>
    <text evidence="11">Binds 1 FMN per subunit.</text>
</comment>
<organism evidence="13 14">
    <name type="scientific">Mycena chlorophos</name>
    <name type="common">Agaric fungus</name>
    <name type="synonym">Agaricus chlorophos</name>
    <dbReference type="NCBI Taxonomy" id="658473"/>
    <lineage>
        <taxon>Eukaryota</taxon>
        <taxon>Fungi</taxon>
        <taxon>Dikarya</taxon>
        <taxon>Basidiomycota</taxon>
        <taxon>Agaricomycotina</taxon>
        <taxon>Agaricomycetes</taxon>
        <taxon>Agaricomycetidae</taxon>
        <taxon>Agaricales</taxon>
        <taxon>Marasmiineae</taxon>
        <taxon>Mycenaceae</taxon>
        <taxon>Mycena</taxon>
    </lineage>
</organism>
<evidence type="ECO:0000313" key="13">
    <source>
        <dbReference type="EMBL" id="GAT48276.1"/>
    </source>
</evidence>
<evidence type="ECO:0000256" key="4">
    <source>
        <dbReference type="ARBA" id="ARBA00012791"/>
    </source>
</evidence>
<dbReference type="Proteomes" id="UP000815677">
    <property type="component" value="Unassembled WGS sequence"/>
</dbReference>
<evidence type="ECO:0000256" key="2">
    <source>
        <dbReference type="ARBA" id="ARBA00005161"/>
    </source>
</evidence>
<dbReference type="NCBIfam" id="NF003652">
    <property type="entry name" value="PRK05286.2-5"/>
    <property type="match status" value="1"/>
</dbReference>
<reference evidence="13" key="1">
    <citation type="submission" date="2014-09" db="EMBL/GenBank/DDBJ databases">
        <title>Genome sequence of the luminous mushroom Mycena chlorophos for searching fungal bioluminescence genes.</title>
        <authorList>
            <person name="Tanaka Y."/>
            <person name="Kasuga D."/>
            <person name="Oba Y."/>
            <person name="Hase S."/>
            <person name="Sato K."/>
            <person name="Oba Y."/>
            <person name="Sakakibara Y."/>
        </authorList>
    </citation>
    <scope>NUCLEOTIDE SEQUENCE</scope>
</reference>
<protein>
    <recommendedName>
        <fullName evidence="5 11">Dihydroorotate dehydrogenase (quinone), mitochondrial</fullName>
        <shortName evidence="11">DHOdehase</shortName>
        <ecNumber evidence="4 11">1.3.5.2</ecNumber>
    </recommendedName>
</protein>
<comment type="similarity">
    <text evidence="3 11">Belongs to the dihydroorotate dehydrogenase family. Type 2 subfamily.</text>
</comment>
<evidence type="ECO:0000256" key="10">
    <source>
        <dbReference type="ARBA" id="ARBA00048639"/>
    </source>
</evidence>
<dbReference type="PANTHER" id="PTHR48109:SF4">
    <property type="entry name" value="DIHYDROOROTATE DEHYDROGENASE (QUINONE), MITOCHONDRIAL"/>
    <property type="match status" value="1"/>
</dbReference>
<dbReference type="InterPro" id="IPR005720">
    <property type="entry name" value="Dihydroorotate_DH_cat"/>
</dbReference>
<dbReference type="PROSITE" id="PS00911">
    <property type="entry name" value="DHODEHASE_1"/>
    <property type="match status" value="1"/>
</dbReference>
<evidence type="ECO:0000313" key="14">
    <source>
        <dbReference type="Proteomes" id="UP000815677"/>
    </source>
</evidence>
<accession>A0ABQ0LAW2</accession>
<dbReference type="NCBIfam" id="TIGR01036">
    <property type="entry name" value="pyrD_sub2"/>
    <property type="match status" value="1"/>
</dbReference>
<dbReference type="InterPro" id="IPR001295">
    <property type="entry name" value="Dihydroorotate_DH_CS"/>
</dbReference>
<dbReference type="InterPro" id="IPR013785">
    <property type="entry name" value="Aldolase_TIM"/>
</dbReference>
<evidence type="ECO:0000256" key="1">
    <source>
        <dbReference type="ARBA" id="ARBA00004370"/>
    </source>
</evidence>
<proteinExistence type="inferred from homology"/>
<keyword evidence="9" id="KW-0472">Membrane</keyword>
<dbReference type="SUPFAM" id="SSF51395">
    <property type="entry name" value="FMN-linked oxidoreductases"/>
    <property type="match status" value="1"/>
</dbReference>
<keyword evidence="6 11" id="KW-0285">Flavoprotein</keyword>
<evidence type="ECO:0000259" key="12">
    <source>
        <dbReference type="Pfam" id="PF01180"/>
    </source>
</evidence>
<dbReference type="EMBL" id="DF844410">
    <property type="protein sequence ID" value="GAT48276.1"/>
    <property type="molecule type" value="Genomic_DNA"/>
</dbReference>
<dbReference type="Pfam" id="PF01180">
    <property type="entry name" value="DHO_dh"/>
    <property type="match status" value="1"/>
</dbReference>
<gene>
    <name evidence="13" type="ORF">MCHLO_05697</name>
</gene>
<keyword evidence="11" id="KW-0999">Mitochondrion inner membrane</keyword>
<dbReference type="EC" id="1.3.5.2" evidence="4 11"/>
<keyword evidence="8 11" id="KW-0560">Oxidoreductase</keyword>
<comment type="subcellular location">
    <subcellularLocation>
        <location evidence="1">Membrane</location>
    </subcellularLocation>
    <subcellularLocation>
        <location evidence="11">Mitochondrion inner membrane</location>
        <topology evidence="11">Single-pass membrane protein</topology>
    </subcellularLocation>
</comment>
<evidence type="ECO:0000256" key="3">
    <source>
        <dbReference type="ARBA" id="ARBA00005359"/>
    </source>
</evidence>
<feature type="domain" description="Dihydroorotate dehydrogenase catalytic" evidence="12">
    <location>
        <begin position="99"/>
        <end position="403"/>
    </location>
</feature>
<sequence>MFRPVPRVLLRPGLARQLASRAAAPSSSPIRSGIYGTVFVVSAGLFAIYYFDARSAIHRYVLTPLLRNALDAETGHKFAVQVLKTGLAPRDPVEDDARLKASLWGHEFSNPVGLAAGFDKNGEAIDGLFNLGFSWVEIGSVTPKPQPGNPRPRVFHLPEDLGLINRYGFPSEGHAAVLSRLRARIPRFPDEDSTAAFRPGAMLAVNLGKNKESPADSIDDFVAGVHTFGAYSDVLVINVSSPNTPGLRGLQNREALETLLTGVTAARDQIPTRKPKLVLKIAPDLTETQLAEIAGVIASKSIDAVIVSNTTTQRPSSLGDLNKAELGGLSGAPLKPYSLAAVRTLRKNLPAEIPLIGCGGISSGADALEYAKAGASLVQVYTGFGYDGVGACRRIKDELAEALQKEGTTWAQVVDKAVTELSFQKPPPKALEALSGMGTVQDLIAEAEELRRLLEQLQTRVD</sequence>
<evidence type="ECO:0000256" key="8">
    <source>
        <dbReference type="ARBA" id="ARBA00023002"/>
    </source>
</evidence>